<dbReference type="EMBL" id="CAADFV010000103">
    <property type="protein sequence ID" value="VFK65191.1"/>
    <property type="molecule type" value="Genomic_DNA"/>
</dbReference>
<protein>
    <submittedName>
        <fullName evidence="2">Uncharacterized protein</fullName>
    </submittedName>
</protein>
<gene>
    <name evidence="2" type="ORF">BECKTUN1418E_GA0071001_11031</name>
    <name evidence="1" type="ORF">BECKTUN1418F_GA0071002_11072</name>
</gene>
<name>A0A451AGP7_9GAMM</name>
<reference evidence="2" key="1">
    <citation type="submission" date="2019-02" db="EMBL/GenBank/DDBJ databases">
        <authorList>
            <person name="Gruber-Vodicka R. H."/>
            <person name="Seah K. B. B."/>
        </authorList>
    </citation>
    <scope>NUCLEOTIDE SEQUENCE</scope>
    <source>
        <strain evidence="2">BECK_BY2</strain>
        <strain evidence="1">BECK_BY3</strain>
    </source>
</reference>
<proteinExistence type="predicted"/>
<accession>A0A451AGP7</accession>
<evidence type="ECO:0000313" key="2">
    <source>
        <dbReference type="EMBL" id="VFK65191.1"/>
    </source>
</evidence>
<sequence length="240" mass="27196">MNHYFSIAEIIPLAYFEGLSGHIKFGQRDDIDDFQSTASIPSLENPQMFSIFDFMVYNAVQRFNADQDIWMFCADMSVVLEDSPEFRVWEEAIYGKQGESALSRIFAEYKQKILGDNYKSRIAFQKKVGRILESIEYDNRDLSEKLREKGKQGASGIPAALHASFSRTGIKVLQTKKMMFLDTGTIHHTPALPDTHPDFAGATEEAVYQAEVIIEDEAGLPQSIWVKVPLRCVAHPFSPF</sequence>
<dbReference type="EMBL" id="CAADFY010000107">
    <property type="protein sequence ID" value="VFK57199.1"/>
    <property type="molecule type" value="Genomic_DNA"/>
</dbReference>
<dbReference type="AlphaFoldDB" id="A0A451AGP7"/>
<organism evidence="2">
    <name type="scientific">Candidatus Kentrum sp. TUN</name>
    <dbReference type="NCBI Taxonomy" id="2126343"/>
    <lineage>
        <taxon>Bacteria</taxon>
        <taxon>Pseudomonadati</taxon>
        <taxon>Pseudomonadota</taxon>
        <taxon>Gammaproteobacteria</taxon>
        <taxon>Candidatus Kentrum</taxon>
    </lineage>
</organism>
<evidence type="ECO:0000313" key="1">
    <source>
        <dbReference type="EMBL" id="VFK57199.1"/>
    </source>
</evidence>